<dbReference type="GO" id="GO:0003676">
    <property type="term" value="F:nucleic acid binding"/>
    <property type="evidence" value="ECO:0007669"/>
    <property type="project" value="InterPro"/>
</dbReference>
<dbReference type="PROSITE" id="PS50878">
    <property type="entry name" value="RT_POL"/>
    <property type="match status" value="1"/>
</dbReference>
<feature type="region of interest" description="Disordered" evidence="2">
    <location>
        <begin position="363"/>
        <end position="397"/>
    </location>
</feature>
<dbReference type="InterPro" id="IPR025558">
    <property type="entry name" value="DUF4283"/>
</dbReference>
<dbReference type="InterPro" id="IPR043502">
    <property type="entry name" value="DNA/RNA_pol_sf"/>
</dbReference>
<dbReference type="GO" id="GO:0008270">
    <property type="term" value="F:zinc ion binding"/>
    <property type="evidence" value="ECO:0007669"/>
    <property type="project" value="UniProtKB-KW"/>
</dbReference>
<gene>
    <name evidence="5" type="ORF">D8674_006300</name>
</gene>
<evidence type="ECO:0000313" key="6">
    <source>
        <dbReference type="Proteomes" id="UP000327157"/>
    </source>
</evidence>
<dbReference type="Pfam" id="PF00078">
    <property type="entry name" value="RVT_1"/>
    <property type="match status" value="1"/>
</dbReference>
<feature type="domain" description="Reverse transcriptase" evidence="4">
    <location>
        <begin position="975"/>
        <end position="1245"/>
    </location>
</feature>
<accession>A0A5N5FU70</accession>
<dbReference type="OrthoDB" id="1165760at2759"/>
<dbReference type="PANTHER" id="PTHR33116:SF86">
    <property type="entry name" value="REVERSE TRANSCRIPTASE DOMAIN-CONTAINING PROTEIN"/>
    <property type="match status" value="1"/>
</dbReference>
<keyword evidence="1" id="KW-0862">Zinc</keyword>
<dbReference type="InterPro" id="IPR026960">
    <property type="entry name" value="RVT-Znf"/>
</dbReference>
<feature type="compositionally biased region" description="Polar residues" evidence="2">
    <location>
        <begin position="388"/>
        <end position="397"/>
    </location>
</feature>
<evidence type="ECO:0000256" key="2">
    <source>
        <dbReference type="SAM" id="MobiDB-lite"/>
    </source>
</evidence>
<reference evidence="5 6" key="3">
    <citation type="submission" date="2019-11" db="EMBL/GenBank/DDBJ databases">
        <title>A de novo genome assembly of a pear dwarfing rootstock.</title>
        <authorList>
            <person name="Wang F."/>
            <person name="Wang J."/>
            <person name="Li S."/>
            <person name="Zhang Y."/>
            <person name="Fang M."/>
            <person name="Ma L."/>
            <person name="Zhao Y."/>
            <person name="Jiang S."/>
        </authorList>
    </citation>
    <scope>NUCLEOTIDE SEQUENCE [LARGE SCALE GENOMIC DNA]</scope>
    <source>
        <strain evidence="5">S2</strain>
        <tissue evidence="5">Leaf</tissue>
    </source>
</reference>
<dbReference type="EMBL" id="SMOL01000559">
    <property type="protein sequence ID" value="KAB2606583.1"/>
    <property type="molecule type" value="Genomic_DNA"/>
</dbReference>
<dbReference type="InterPro" id="IPR036691">
    <property type="entry name" value="Endo/exonu/phosph_ase_sf"/>
</dbReference>
<dbReference type="InterPro" id="IPR000477">
    <property type="entry name" value="RT_dom"/>
</dbReference>
<dbReference type="Pfam" id="PF03372">
    <property type="entry name" value="Exo_endo_phos"/>
    <property type="match status" value="1"/>
</dbReference>
<dbReference type="InterPro" id="IPR001878">
    <property type="entry name" value="Znf_CCHC"/>
</dbReference>
<dbReference type="Gene3D" id="3.60.10.10">
    <property type="entry name" value="Endonuclease/exonuclease/phosphatase"/>
    <property type="match status" value="1"/>
</dbReference>
<keyword evidence="6" id="KW-1185">Reference proteome</keyword>
<organism evidence="5 6">
    <name type="scientific">Pyrus ussuriensis x Pyrus communis</name>
    <dbReference type="NCBI Taxonomy" id="2448454"/>
    <lineage>
        <taxon>Eukaryota</taxon>
        <taxon>Viridiplantae</taxon>
        <taxon>Streptophyta</taxon>
        <taxon>Embryophyta</taxon>
        <taxon>Tracheophyta</taxon>
        <taxon>Spermatophyta</taxon>
        <taxon>Magnoliopsida</taxon>
        <taxon>eudicotyledons</taxon>
        <taxon>Gunneridae</taxon>
        <taxon>Pentapetalae</taxon>
        <taxon>rosids</taxon>
        <taxon>fabids</taxon>
        <taxon>Rosales</taxon>
        <taxon>Rosaceae</taxon>
        <taxon>Amygdaloideae</taxon>
        <taxon>Maleae</taxon>
        <taxon>Pyrus</taxon>
    </lineage>
</organism>
<evidence type="ECO:0000259" key="4">
    <source>
        <dbReference type="PROSITE" id="PS50878"/>
    </source>
</evidence>
<dbReference type="PANTHER" id="PTHR33116">
    <property type="entry name" value="REVERSE TRANSCRIPTASE ZINC-BINDING DOMAIN-CONTAINING PROTEIN-RELATED-RELATED"/>
    <property type="match status" value="1"/>
</dbReference>
<dbReference type="Pfam" id="PF14392">
    <property type="entry name" value="zf-CCHC_4"/>
    <property type="match status" value="1"/>
</dbReference>
<feature type="domain" description="CCHC-type" evidence="3">
    <location>
        <begin position="312"/>
        <end position="325"/>
    </location>
</feature>
<dbReference type="Proteomes" id="UP000327157">
    <property type="component" value="Chromosome 11"/>
</dbReference>
<dbReference type="Pfam" id="PF14111">
    <property type="entry name" value="DUF4283"/>
    <property type="match status" value="1"/>
</dbReference>
<reference evidence="5 6" key="1">
    <citation type="submission" date="2019-09" db="EMBL/GenBank/DDBJ databases">
        <authorList>
            <person name="Ou C."/>
        </authorList>
    </citation>
    <scope>NUCLEOTIDE SEQUENCE [LARGE SCALE GENOMIC DNA]</scope>
    <source>
        <strain evidence="5">S2</strain>
        <tissue evidence="5">Leaf</tissue>
    </source>
</reference>
<evidence type="ECO:0000259" key="3">
    <source>
        <dbReference type="PROSITE" id="PS50158"/>
    </source>
</evidence>
<keyword evidence="1" id="KW-0479">Metal-binding</keyword>
<name>A0A5N5FU70_9ROSA</name>
<evidence type="ECO:0008006" key="7">
    <source>
        <dbReference type="Google" id="ProtNLM"/>
    </source>
</evidence>
<keyword evidence="1" id="KW-0863">Zinc-finger</keyword>
<proteinExistence type="predicted"/>
<evidence type="ECO:0000256" key="1">
    <source>
        <dbReference type="PROSITE-ProRule" id="PRU00047"/>
    </source>
</evidence>
<reference evidence="6" key="2">
    <citation type="submission" date="2019-10" db="EMBL/GenBank/DDBJ databases">
        <title>A de novo genome assembly of a pear dwarfing rootstock.</title>
        <authorList>
            <person name="Wang F."/>
            <person name="Wang J."/>
            <person name="Li S."/>
            <person name="Zhang Y."/>
            <person name="Fang M."/>
            <person name="Ma L."/>
            <person name="Zhao Y."/>
            <person name="Jiang S."/>
        </authorList>
    </citation>
    <scope>NUCLEOTIDE SEQUENCE [LARGE SCALE GENOMIC DNA]</scope>
</reference>
<protein>
    <recommendedName>
        <fullName evidence="7">Reverse transcriptase domain-containing protein</fullName>
    </recommendedName>
</protein>
<dbReference type="SUPFAM" id="SSF56219">
    <property type="entry name" value="DNase I-like"/>
    <property type="match status" value="1"/>
</dbReference>
<dbReference type="SUPFAM" id="SSF56672">
    <property type="entry name" value="DNA/RNA polymerases"/>
    <property type="match status" value="1"/>
</dbReference>
<dbReference type="Pfam" id="PF13966">
    <property type="entry name" value="zf-RVT"/>
    <property type="match status" value="1"/>
</dbReference>
<sequence length="1743" mass="197803">MSLLFSFLHHSWQRKQLVSHLIRSFESNFIKAFETLNTHSYIIILRDQVLDVSISKVVGIAGVVLVGAILAICCLIGRIEERNQLVYWVAYLCILRLCPESQGFSSSQAGRVGQYCYFGMATSGVDELVVQLNQTLELSTMEQGVKLVGKVLTPKPLNKWGVRNILRAAWKELGEVEIKWVRENVFIISVKDEHVASKILEQVPWAVMKKVFCVVKWPPELALEELELDAVPFWVQIRGIPLGLASIENVQRVTKEAGKFIAMEDPGHARGFVRIRILVDTEKPLFKGCWIRRDSNKETWVEFRYERLQDFCYRCGRIGHINTECSVEMSGDGEVAYGEWMKAPPVREVVISTRVEYVGRGERRQAGASRGTGQKKWRRRLRGEAEDTSSCSEMESIKTGGNNILSAQDDEPLWGSKRSGEAQDMMLTQAPQKKFKGPDTEENYQGRAAETGRRLNCKEGDLSVERAVRTTGEDKEEISENLGGQEVLEGGSDIAKGRMVTRKAGKLARGGSDTTVRALHGLIRKKRPSMIFLSETKMKDHRILGVRRRLGYLHGFDVSPIGMSGGLSLWWEDNLEVNIIFSSKHIIDAVMRIKGQMQWSRITGVYGTSYRVEKNLFWDWMVNHFTPTDIPWICGGDFNEFLWDYEKSGGVEVLYNRPRFLEEFLSSSQLMDLGFNGPTFTWRGLRKGDWVEERLDRVMANEKWQQLWPNSHVMHETVLASDHCPIVLSSISDGQKGRKMFRFEAFWVSEEECKKLVEMCWDRRHHGSPVNRWVRSLNECRYRLSRWNRTKFKGRGSRIHDLLSQLDSLQRDWGPNYDEIREISRQIDELRLQEESYWCQRSRVKWLREGDANTQFFHSSTLQRRRRNKIVKLRAENGNWVENPSQVRHLVDNHFSSVFSSAGDRNWGSLLDCINPSVSTEMNEALTAPVTEEEIKEAAGNMGGLKAPGPDGFQGIFYQTYWEIVKEDVSALVRELLQDVAGSRLINQTNIVLIPKVPNPEFVSQFRPISLCNYSYKILSKILANRLKVLLPKIISPSQNAFVAGRQIQDCIGIAHEMFHYLKGRKAKNRFEMGIKLDMQKAYDRVEWDFLDAVMERMGFSSSWRSLINGCISSVKFAVLLNGQAGESFAPSRGLRQGDPLSPYLFILVGEVLSKLFQGAVDQGRLEGVKIGGSGPVISHLFFADDTLLFLRADVKNCRNLKHMLDKFCVASGQKVNLEKSSVFFGANVPKVNADQMGNALGMAVVSNPGTYLGVPAIWGRSKKRGLAYVKGRVMEKLQGWKQSTLSRAGKEVLIKAVIQAIPAYPMCIFKFPAAVCQELDALVAGFWWGCKEGAQKIHWVSKEVLGLPKDLGGLGFRNFMEFNDALLAKQVMKARYFPHCSIWDAKKGGRASWAWSSLICGRDVIKEGSHWQILGGQEVRVWQDRWLPSLPLGHPVPVGQVAVTPSLRVSALICPESGRWNLSFLQPFISGEALKAIEETPLGDLSRNDRLIWALSKNGTYSVKSGYRWLQGRSLARRDKRRPSVRGVPMAFWKGIWKLEVPPKLRHFLWLTMHNCLPTREALYRRRSSLTSTCPICCCHDETIEHIFLSCSWVEPIWFGGALGYKLDRLSLPSWLEWIQKVFSPNLCNFGDTMWRQSYIVFTCWCIWKARCDLVFKGMSVNPLKVLADVSAAMSSFFGAKAMAGVRGGGDGRRGTQVARWCAPASPFVKINVNASWSKASKMGFRRLMRCCTGASSVKSWV</sequence>
<dbReference type="CDD" id="cd01650">
    <property type="entry name" value="RT_nLTR_like"/>
    <property type="match status" value="1"/>
</dbReference>
<dbReference type="InterPro" id="IPR005135">
    <property type="entry name" value="Endo/exonuclease/phosphatase"/>
</dbReference>
<comment type="caution">
    <text evidence="5">The sequence shown here is derived from an EMBL/GenBank/DDBJ whole genome shotgun (WGS) entry which is preliminary data.</text>
</comment>
<dbReference type="InterPro" id="IPR025836">
    <property type="entry name" value="Zn_knuckle_CX2CX4HX4C"/>
</dbReference>
<dbReference type="GO" id="GO:0003824">
    <property type="term" value="F:catalytic activity"/>
    <property type="evidence" value="ECO:0007669"/>
    <property type="project" value="InterPro"/>
</dbReference>
<evidence type="ECO:0000313" key="5">
    <source>
        <dbReference type="EMBL" id="KAB2606583.1"/>
    </source>
</evidence>
<dbReference type="PROSITE" id="PS50158">
    <property type="entry name" value="ZF_CCHC"/>
    <property type="match status" value="1"/>
</dbReference>